<accession>A0ABT2Q8P0</accession>
<sequence length="278" mass="29858">MCTLTLAWQVLDDAPVAVAANRDEALERPSEPPGIYRKTPRVVAPRDTEAGGTWIGVNEYGVVAGITNRWLDRETDADRSRGLLVGDTLECESVLEALEVVEQTTTENEYDGFNLVLADADDAVCLEWDGELTVTGFDPGVHVVVNVGFVGAGDTEQFSIPDVRPEVGAGQAESARRVRDALAVDPDGEHSSAWLERAGTVLGDHEYGVCVHGDGFGTRSSSLLSVGRSEPVVDSVSEPESESESRARLDPNSRLTYAYADGPPCRTPYEAVDVEGHI</sequence>
<protein>
    <submittedName>
        <fullName evidence="2">NRDE family protein</fullName>
    </submittedName>
</protein>
<name>A0ABT2Q8P0_9EURY</name>
<feature type="region of interest" description="Disordered" evidence="1">
    <location>
        <begin position="227"/>
        <end position="253"/>
    </location>
</feature>
<dbReference type="PANTHER" id="PTHR17985">
    <property type="entry name" value="SER/THR-RICH PROTEIN T10 IN DGCR REGION"/>
    <property type="match status" value="1"/>
</dbReference>
<dbReference type="Gene3D" id="3.60.60.10">
    <property type="entry name" value="Penicillin V Acylase, Chain A"/>
    <property type="match status" value="1"/>
</dbReference>
<dbReference type="Pfam" id="PF05742">
    <property type="entry name" value="TANGO2"/>
    <property type="match status" value="1"/>
</dbReference>
<dbReference type="EMBL" id="JAOPKB010000001">
    <property type="protein sequence ID" value="MCU4971282.1"/>
    <property type="molecule type" value="Genomic_DNA"/>
</dbReference>
<evidence type="ECO:0000313" key="3">
    <source>
        <dbReference type="Proteomes" id="UP001320972"/>
    </source>
</evidence>
<proteinExistence type="predicted"/>
<dbReference type="InterPro" id="IPR008551">
    <property type="entry name" value="TANGO2"/>
</dbReference>
<evidence type="ECO:0000313" key="2">
    <source>
        <dbReference type="EMBL" id="MCU4971282.1"/>
    </source>
</evidence>
<comment type="caution">
    <text evidence="2">The sequence shown here is derived from an EMBL/GenBank/DDBJ whole genome shotgun (WGS) entry which is preliminary data.</text>
</comment>
<dbReference type="RefSeq" id="WP_338006723.1">
    <property type="nucleotide sequence ID" value="NZ_JAOPKB010000001.1"/>
</dbReference>
<evidence type="ECO:0000256" key="1">
    <source>
        <dbReference type="SAM" id="MobiDB-lite"/>
    </source>
</evidence>
<dbReference type="Proteomes" id="UP001320972">
    <property type="component" value="Unassembled WGS sequence"/>
</dbReference>
<dbReference type="PANTHER" id="PTHR17985:SF8">
    <property type="entry name" value="TRANSPORT AND GOLGI ORGANIZATION PROTEIN 2 HOMOLOG"/>
    <property type="match status" value="1"/>
</dbReference>
<reference evidence="2 3" key="1">
    <citation type="submission" date="2022-09" db="EMBL/GenBank/DDBJ databases">
        <title>Enrichment on poylsaccharides allowed isolation of novel metabolic and taxonomic groups of Haloarchaea.</title>
        <authorList>
            <person name="Sorokin D.Y."/>
            <person name="Elcheninov A.G."/>
            <person name="Khizhniak T.V."/>
            <person name="Kolganova T.V."/>
            <person name="Kublanov I.V."/>
        </authorList>
    </citation>
    <scope>NUCLEOTIDE SEQUENCE [LARGE SCALE GENOMIC DNA]</scope>
    <source>
        <strain evidence="2 3">AArc-m2/3/4</strain>
    </source>
</reference>
<gene>
    <name evidence="2" type="ORF">OB955_00825</name>
</gene>
<keyword evidence="3" id="KW-1185">Reference proteome</keyword>
<organism evidence="2 3">
    <name type="scientific">Natronoglomus mannanivorans</name>
    <dbReference type="NCBI Taxonomy" id="2979990"/>
    <lineage>
        <taxon>Archaea</taxon>
        <taxon>Methanobacteriati</taxon>
        <taxon>Methanobacteriota</taxon>
        <taxon>Stenosarchaea group</taxon>
        <taxon>Halobacteria</taxon>
        <taxon>Halobacteriales</taxon>
        <taxon>Natrialbaceae</taxon>
        <taxon>Natronoglomus</taxon>
    </lineage>
</organism>